<dbReference type="InterPro" id="IPR015424">
    <property type="entry name" value="PyrdxlP-dep_Trfase"/>
</dbReference>
<evidence type="ECO:0000313" key="5">
    <source>
        <dbReference type="Proteomes" id="UP001235939"/>
    </source>
</evidence>
<gene>
    <name evidence="4" type="ORF">LAZ67_X001985</name>
</gene>
<proteinExistence type="inferred from homology"/>
<dbReference type="PANTHER" id="PTHR45688:SF13">
    <property type="entry name" value="ALANINE--GLYOXYLATE AMINOTRANSFERASE 2-LIKE"/>
    <property type="match status" value="1"/>
</dbReference>
<keyword evidence="2 3" id="KW-0663">Pyridoxal phosphate</keyword>
<reference evidence="4 5" key="1">
    <citation type="submission" date="2022-03" db="EMBL/GenBank/DDBJ databases">
        <title>A chromosomal length assembly of Cordylochernes scorpioides.</title>
        <authorList>
            <person name="Zeh D."/>
            <person name="Zeh J."/>
        </authorList>
    </citation>
    <scope>NUCLEOTIDE SEQUENCE [LARGE SCALE GENOMIC DNA]</scope>
    <source>
        <strain evidence="4">IN4F17</strain>
        <tissue evidence="4">Whole Body</tissue>
    </source>
</reference>
<dbReference type="InterPro" id="IPR005814">
    <property type="entry name" value="Aminotrans_3"/>
</dbReference>
<dbReference type="EMBL" id="CP092886">
    <property type="protein sequence ID" value="UYV84385.1"/>
    <property type="molecule type" value="Genomic_DNA"/>
</dbReference>
<keyword evidence="5" id="KW-1185">Reference proteome</keyword>
<dbReference type="Pfam" id="PF00202">
    <property type="entry name" value="Aminotran_3"/>
    <property type="match status" value="1"/>
</dbReference>
<name>A0ABY6LT12_9ARAC</name>
<dbReference type="Gene3D" id="3.40.640.10">
    <property type="entry name" value="Type I PLP-dependent aspartate aminotransferase-like (Major domain)"/>
    <property type="match status" value="1"/>
</dbReference>
<evidence type="ECO:0000313" key="4">
    <source>
        <dbReference type="EMBL" id="UYV84385.1"/>
    </source>
</evidence>
<dbReference type="PROSITE" id="PS00600">
    <property type="entry name" value="AA_TRANSFER_CLASS_3"/>
    <property type="match status" value="1"/>
</dbReference>
<dbReference type="Gene3D" id="3.90.1150.10">
    <property type="entry name" value="Aspartate Aminotransferase, domain 1"/>
    <property type="match status" value="1"/>
</dbReference>
<dbReference type="InterPro" id="IPR015422">
    <property type="entry name" value="PyrdxlP-dep_Trfase_small"/>
</dbReference>
<accession>A0ABY6LT12</accession>
<dbReference type="Proteomes" id="UP001235939">
    <property type="component" value="Chromosome X"/>
</dbReference>
<comment type="similarity">
    <text evidence="1 3">Belongs to the class-III pyridoxal-phosphate-dependent aminotransferase family.</text>
</comment>
<evidence type="ECO:0000256" key="3">
    <source>
        <dbReference type="RuleBase" id="RU003560"/>
    </source>
</evidence>
<organism evidence="4 5">
    <name type="scientific">Cordylochernes scorpioides</name>
    <dbReference type="NCBI Taxonomy" id="51811"/>
    <lineage>
        <taxon>Eukaryota</taxon>
        <taxon>Metazoa</taxon>
        <taxon>Ecdysozoa</taxon>
        <taxon>Arthropoda</taxon>
        <taxon>Chelicerata</taxon>
        <taxon>Arachnida</taxon>
        <taxon>Pseudoscorpiones</taxon>
        <taxon>Cheliferoidea</taxon>
        <taxon>Chernetidae</taxon>
        <taxon>Cordylochernes</taxon>
    </lineage>
</organism>
<dbReference type="CDD" id="cd00610">
    <property type="entry name" value="OAT_like"/>
    <property type="match status" value="1"/>
</dbReference>
<evidence type="ECO:0000256" key="1">
    <source>
        <dbReference type="ARBA" id="ARBA00008954"/>
    </source>
</evidence>
<evidence type="ECO:0000256" key="2">
    <source>
        <dbReference type="ARBA" id="ARBA00022898"/>
    </source>
</evidence>
<dbReference type="PANTHER" id="PTHR45688">
    <property type="match status" value="1"/>
</dbReference>
<dbReference type="InterPro" id="IPR049704">
    <property type="entry name" value="Aminotrans_3_PPA_site"/>
</dbReference>
<dbReference type="SUPFAM" id="SSF53383">
    <property type="entry name" value="PLP-dependent transferases"/>
    <property type="match status" value="1"/>
</dbReference>
<sequence length="458" mass="51105">MICYTIFKQECCRKSCTLFFRENPLKIVRGSGQYLYDEQGNEYLDCINNVAHVLAHLDIATPHVVNAAAVQNSLLCTNSRFLHDNIVSYAKRLISYFPENLSVCYFVNSGSEATDLALQLARSHTGRKDVIVLEDAYHGHLLSAMNVSPYKFRKINGHKQKKWVHVTPLPCRYRGKFQADQYSDYDSAYAKDFEMLVQDMQARGYPPGAFLAEALPSCAGQIIPPKWYFKNTFAAVRAAGGVCIMDEVQTGFGRIGHHMWAFQLHEVEPDIVTIGKPIGNGHPVAAVVTTPAIAQSHSAIGTGYFNTFGGNPVSLAVTNAVLDVIEKEKLQKHAKEIGEFMLHQLLSLKSRHILIGDVRGVGMFIGIDLVSSPLTKQPATEEAQWILRRLKLRRILMSTDGRHDNVLKFKPPLVFSKDDGKKLIGILDEILTEAERKFGYKSESLGSHSTSDKEDNSC</sequence>
<protein>
    <submittedName>
        <fullName evidence="4">PHYKPL</fullName>
    </submittedName>
</protein>
<dbReference type="PIRSF" id="PIRSF000521">
    <property type="entry name" value="Transaminase_4ab_Lys_Orn"/>
    <property type="match status" value="1"/>
</dbReference>
<dbReference type="InterPro" id="IPR015421">
    <property type="entry name" value="PyrdxlP-dep_Trfase_major"/>
</dbReference>